<evidence type="ECO:0000313" key="3">
    <source>
        <dbReference type="Proteomes" id="UP001282474"/>
    </source>
</evidence>
<sequence length="230" mass="25099">MSDDPIGLGPAMIKELLQELMSTAFGGCNPNDGCTDAEVTAVGDRLGISLPDALRDFYAAAGRHPGLMGMSGHEHSLRVTAPEHLGVEDGHLVFCGENRWPAQWSVRPDDAGWPDPRVYGRSEPGGKWYSESRRLSSFLINVAGRQAVRSLPHQATCRIREQQLGVVESLLSYVGSREMQKGGDWLSFVDPSRRILASYSYNTDSLRVAAVDHTALESLHERSGLPLEAA</sequence>
<dbReference type="Proteomes" id="UP001282474">
    <property type="component" value="Unassembled WGS sequence"/>
</dbReference>
<comment type="caution">
    <text evidence="2">The sequence shown here is derived from an EMBL/GenBank/DDBJ whole genome shotgun (WGS) entry which is preliminary data.</text>
</comment>
<evidence type="ECO:0000313" key="2">
    <source>
        <dbReference type="EMBL" id="MDX3043187.1"/>
    </source>
</evidence>
<protein>
    <submittedName>
        <fullName evidence="2">SMI1/KNR4 family protein</fullName>
    </submittedName>
</protein>
<accession>A0ABU4N2I9</accession>
<feature type="domain" description="Knr4/Smi1-like" evidence="1">
    <location>
        <begin position="33"/>
        <end position="141"/>
    </location>
</feature>
<gene>
    <name evidence="2" type="ORF">PV383_39375</name>
</gene>
<dbReference type="InterPro" id="IPR018958">
    <property type="entry name" value="Knr4/Smi1-like_dom"/>
</dbReference>
<dbReference type="InterPro" id="IPR037883">
    <property type="entry name" value="Knr4/Smi1-like_sf"/>
</dbReference>
<dbReference type="SMART" id="SM00860">
    <property type="entry name" value="SMI1_KNR4"/>
    <property type="match status" value="1"/>
</dbReference>
<evidence type="ECO:0000259" key="1">
    <source>
        <dbReference type="SMART" id="SM00860"/>
    </source>
</evidence>
<dbReference type="SUPFAM" id="SSF160631">
    <property type="entry name" value="SMI1/KNR4-like"/>
    <property type="match status" value="1"/>
</dbReference>
<reference evidence="2 3" key="1">
    <citation type="journal article" date="2023" name="Microb. Genom.">
        <title>Mesoterricola silvestris gen. nov., sp. nov., Mesoterricola sediminis sp. nov., Geothrix oryzae sp. nov., Geothrix edaphica sp. nov., Geothrix rubra sp. nov., and Geothrix limicola sp. nov., six novel members of Acidobacteriota isolated from soils.</title>
        <authorList>
            <person name="Weisberg A.J."/>
            <person name="Pearce E."/>
            <person name="Kramer C.G."/>
            <person name="Chang J.H."/>
            <person name="Clarke C.R."/>
        </authorList>
    </citation>
    <scope>NUCLEOTIDE SEQUENCE [LARGE SCALE GENOMIC DNA]</scope>
    <source>
        <strain evidence="2 3">NE20-4-1</strain>
    </source>
</reference>
<dbReference type="RefSeq" id="WP_193381945.1">
    <property type="nucleotide sequence ID" value="NZ_JABXWF010000039.1"/>
</dbReference>
<organism evidence="2 3">
    <name type="scientific">Streptomyces caniscabiei</name>
    <dbReference type="NCBI Taxonomy" id="2746961"/>
    <lineage>
        <taxon>Bacteria</taxon>
        <taxon>Bacillati</taxon>
        <taxon>Actinomycetota</taxon>
        <taxon>Actinomycetes</taxon>
        <taxon>Kitasatosporales</taxon>
        <taxon>Streptomycetaceae</taxon>
        <taxon>Streptomyces</taxon>
    </lineage>
</organism>
<dbReference type="EMBL" id="JARAWJ010000048">
    <property type="protein sequence ID" value="MDX3043187.1"/>
    <property type="molecule type" value="Genomic_DNA"/>
</dbReference>
<proteinExistence type="predicted"/>
<name>A0ABU4N2I9_9ACTN</name>
<keyword evidence="3" id="KW-1185">Reference proteome</keyword>